<keyword evidence="4 7" id="KW-0812">Transmembrane</keyword>
<feature type="transmembrane region" description="Helical" evidence="7">
    <location>
        <begin position="78"/>
        <end position="98"/>
    </location>
</feature>
<feature type="transmembrane region" description="Helical" evidence="7">
    <location>
        <begin position="328"/>
        <end position="349"/>
    </location>
</feature>
<evidence type="ECO:0000256" key="7">
    <source>
        <dbReference type="SAM" id="Phobius"/>
    </source>
</evidence>
<name>A0ABU1GXU6_9GAMM</name>
<evidence type="ECO:0000256" key="2">
    <source>
        <dbReference type="ARBA" id="ARBA00007430"/>
    </source>
</evidence>
<organism evidence="8 9">
    <name type="scientific">Larsenimonas suaedae</name>
    <dbReference type="NCBI Taxonomy" id="1851019"/>
    <lineage>
        <taxon>Bacteria</taxon>
        <taxon>Pseudomonadati</taxon>
        <taxon>Pseudomonadota</taxon>
        <taxon>Gammaproteobacteria</taxon>
        <taxon>Oceanospirillales</taxon>
        <taxon>Halomonadaceae</taxon>
        <taxon>Larsenimonas</taxon>
    </lineage>
</organism>
<reference evidence="8 9" key="1">
    <citation type="submission" date="2023-04" db="EMBL/GenBank/DDBJ databases">
        <title>A long-awaited taxogenomic arrangement of the family Halomonadaceae.</title>
        <authorList>
            <person name="De La Haba R."/>
            <person name="Chuvochina M."/>
            <person name="Wittouck S."/>
            <person name="Arahal D.R."/>
            <person name="Sanchez-Porro C."/>
            <person name="Hugenholtz P."/>
            <person name="Ventosa A."/>
        </authorList>
    </citation>
    <scope>NUCLEOTIDE SEQUENCE [LARGE SCALE GENOMIC DNA]</scope>
    <source>
        <strain evidence="8 9">DSM 22428</strain>
    </source>
</reference>
<keyword evidence="9" id="KW-1185">Reference proteome</keyword>
<dbReference type="EMBL" id="JARWAO010000006">
    <property type="protein sequence ID" value="MDR5896814.1"/>
    <property type="molecule type" value="Genomic_DNA"/>
</dbReference>
<gene>
    <name evidence="8" type="ORF">QC825_12080</name>
</gene>
<keyword evidence="5 7" id="KW-1133">Transmembrane helix</keyword>
<comment type="caution">
    <text evidence="8">The sequence shown here is derived from an EMBL/GenBank/DDBJ whole genome shotgun (WGS) entry which is preliminary data.</text>
</comment>
<accession>A0ABU1GXU6</accession>
<evidence type="ECO:0000256" key="5">
    <source>
        <dbReference type="ARBA" id="ARBA00022989"/>
    </source>
</evidence>
<feature type="transmembrane region" description="Helical" evidence="7">
    <location>
        <begin position="12"/>
        <end position="36"/>
    </location>
</feature>
<feature type="transmembrane region" description="Helical" evidence="7">
    <location>
        <begin position="148"/>
        <end position="166"/>
    </location>
</feature>
<dbReference type="Proteomes" id="UP001269375">
    <property type="component" value="Unassembled WGS sequence"/>
</dbReference>
<evidence type="ECO:0000256" key="6">
    <source>
        <dbReference type="ARBA" id="ARBA00023136"/>
    </source>
</evidence>
<evidence type="ECO:0000313" key="9">
    <source>
        <dbReference type="Proteomes" id="UP001269375"/>
    </source>
</evidence>
<proteinExistence type="inferred from homology"/>
<comment type="subcellular location">
    <subcellularLocation>
        <location evidence="1">Cell membrane</location>
        <topology evidence="1">Multi-pass membrane protein</topology>
    </subcellularLocation>
</comment>
<sequence length="436" mass="47907">MKSNALVKNISWTFAATIINSVIQIVQLGIVGHFVAVSDMGLLSVVIAIVNIGIIFQDVGFSSFLIYKQDITDNQRHILFTLNIVLGILLFFGALGSAGFIEDLINKPGFASLMMVGGLNFLALGLGSQAQAILIKSKMLDKLAIFDMLAKGTGLALVVGLLYSGFDIYSQLIGMISANLIMSLLCFYAANRISPIRFYAGRDTFALLREPLSFGGFHLGSVLIGEFRKQFDVFLAARFMPAHLLGLYTVGKELALRSMIIIRPVIQKVVMPIYAERQKDNKALSKAYLATLHGITVAYGLPAIVGIVFAEFFLTLIYGERYADAQQFFAIFLLIAYLRCLGLPTGILAQSVGKTSIEFSWNVISTIILGVSLVIAVFFSATYFAYTILGVQIALTILQQKLFLGRLMKLSVFKYTLTWLPGLIVLTFVYLFWVGV</sequence>
<evidence type="ECO:0000256" key="3">
    <source>
        <dbReference type="ARBA" id="ARBA00022475"/>
    </source>
</evidence>
<keyword evidence="3" id="KW-1003">Cell membrane</keyword>
<comment type="similarity">
    <text evidence="2">Belongs to the polysaccharide synthase family.</text>
</comment>
<dbReference type="InterPro" id="IPR050833">
    <property type="entry name" value="Poly_Biosynth_Transport"/>
</dbReference>
<protein>
    <submittedName>
        <fullName evidence="8">Oligosaccharide flippase family protein</fullName>
    </submittedName>
</protein>
<evidence type="ECO:0000313" key="8">
    <source>
        <dbReference type="EMBL" id="MDR5896814.1"/>
    </source>
</evidence>
<dbReference type="RefSeq" id="WP_251590308.1">
    <property type="nucleotide sequence ID" value="NZ_JAMLJI010000001.1"/>
</dbReference>
<feature type="transmembrane region" description="Helical" evidence="7">
    <location>
        <begin position="42"/>
        <end position="66"/>
    </location>
</feature>
<feature type="transmembrane region" description="Helical" evidence="7">
    <location>
        <begin position="287"/>
        <end position="316"/>
    </location>
</feature>
<dbReference type="Pfam" id="PF13440">
    <property type="entry name" value="Polysacc_synt_3"/>
    <property type="match status" value="1"/>
</dbReference>
<feature type="transmembrane region" description="Helical" evidence="7">
    <location>
        <begin position="385"/>
        <end position="404"/>
    </location>
</feature>
<feature type="transmembrane region" description="Helical" evidence="7">
    <location>
        <begin position="110"/>
        <end position="127"/>
    </location>
</feature>
<feature type="transmembrane region" description="Helical" evidence="7">
    <location>
        <begin position="416"/>
        <end position="433"/>
    </location>
</feature>
<evidence type="ECO:0000256" key="4">
    <source>
        <dbReference type="ARBA" id="ARBA00022692"/>
    </source>
</evidence>
<dbReference type="PANTHER" id="PTHR30250:SF10">
    <property type="entry name" value="LIPOPOLYSACCHARIDE BIOSYNTHESIS PROTEIN WZXC"/>
    <property type="match status" value="1"/>
</dbReference>
<dbReference type="PANTHER" id="PTHR30250">
    <property type="entry name" value="PST FAMILY PREDICTED COLANIC ACID TRANSPORTER"/>
    <property type="match status" value="1"/>
</dbReference>
<feature type="transmembrane region" description="Helical" evidence="7">
    <location>
        <begin position="172"/>
        <end position="190"/>
    </location>
</feature>
<evidence type="ECO:0000256" key="1">
    <source>
        <dbReference type="ARBA" id="ARBA00004651"/>
    </source>
</evidence>
<keyword evidence="6 7" id="KW-0472">Membrane</keyword>
<feature type="transmembrane region" description="Helical" evidence="7">
    <location>
        <begin position="361"/>
        <end position="379"/>
    </location>
</feature>